<evidence type="ECO:0000256" key="1">
    <source>
        <dbReference type="ARBA" id="ARBA00009995"/>
    </source>
</evidence>
<dbReference type="Pfam" id="PF00201">
    <property type="entry name" value="UDPGT"/>
    <property type="match status" value="1"/>
</dbReference>
<name>A0ABR0VSY2_REHGL</name>
<sequence length="468" mass="52723">MAQGHIIPFLSLALKLEQEKGYSITFVNTPLNIQKLRQNLPKTSTIRLIEIPFDATEHGLPPDSDAAGTLPPQLIRHFVDSSVALKPAFRNLISDLADGGNPPLCVISDMFFAWSAEVAHEFGTLHAIFNVGAGYSMAGWHATWLNMPHLKNPNSDELYLPGFPKGYRFQTKNLPREIANGPWKFGQEIFRKWKETDAMLFNTVEEFDEIGLTYFRENFPNCSVYAIGPILSKARSFEEDNATPNHKKWLDSKPKKSVLYVAFGSQYSPSETQTMELAKALEASNVNFLWVLRPPASSFTTDSFSDNYNENKDFLPTGFEERIKTSKKGLLLKKWAPQMEILSHESIGAFLSHCGWNSVIEALSNGVPMLAWSMGAEQPFNAKFLEEEMGVSIWVANGVSIEVKHEEIVKKIELIMKDDDEGNVMRRKACQVKQIIQSAIKDEEQCKGSSVKALEDFLTTCMQMRKKV</sequence>
<dbReference type="PANTHER" id="PTHR48047:SF61">
    <property type="entry name" value="OS04G0273600 PROTEIN"/>
    <property type="match status" value="1"/>
</dbReference>
<dbReference type="PANTHER" id="PTHR48047">
    <property type="entry name" value="GLYCOSYLTRANSFERASE"/>
    <property type="match status" value="1"/>
</dbReference>
<reference evidence="3 4" key="1">
    <citation type="journal article" date="2021" name="Comput. Struct. Biotechnol. J.">
        <title>De novo genome assembly of the potent medicinal plant Rehmannia glutinosa using nanopore technology.</title>
        <authorList>
            <person name="Ma L."/>
            <person name="Dong C."/>
            <person name="Song C."/>
            <person name="Wang X."/>
            <person name="Zheng X."/>
            <person name="Niu Y."/>
            <person name="Chen S."/>
            <person name="Feng W."/>
        </authorList>
    </citation>
    <scope>NUCLEOTIDE SEQUENCE [LARGE SCALE GENOMIC DNA]</scope>
    <source>
        <strain evidence="3">DH-2019</strain>
    </source>
</reference>
<dbReference type="Proteomes" id="UP001318860">
    <property type="component" value="Unassembled WGS sequence"/>
</dbReference>
<keyword evidence="2" id="KW-0808">Transferase</keyword>
<keyword evidence="4" id="KW-1185">Reference proteome</keyword>
<proteinExistence type="inferred from homology"/>
<gene>
    <name evidence="3" type="ORF">DH2020_027891</name>
</gene>
<comment type="caution">
    <text evidence="3">The sequence shown here is derived from an EMBL/GenBank/DDBJ whole genome shotgun (WGS) entry which is preliminary data.</text>
</comment>
<protein>
    <recommendedName>
        <fullName evidence="5">Glycosyltransferase</fullName>
    </recommendedName>
</protein>
<evidence type="ECO:0000256" key="2">
    <source>
        <dbReference type="ARBA" id="ARBA00022679"/>
    </source>
</evidence>
<evidence type="ECO:0000313" key="4">
    <source>
        <dbReference type="Proteomes" id="UP001318860"/>
    </source>
</evidence>
<organism evidence="3 4">
    <name type="scientific">Rehmannia glutinosa</name>
    <name type="common">Chinese foxglove</name>
    <dbReference type="NCBI Taxonomy" id="99300"/>
    <lineage>
        <taxon>Eukaryota</taxon>
        <taxon>Viridiplantae</taxon>
        <taxon>Streptophyta</taxon>
        <taxon>Embryophyta</taxon>
        <taxon>Tracheophyta</taxon>
        <taxon>Spermatophyta</taxon>
        <taxon>Magnoliopsida</taxon>
        <taxon>eudicotyledons</taxon>
        <taxon>Gunneridae</taxon>
        <taxon>Pentapetalae</taxon>
        <taxon>asterids</taxon>
        <taxon>lamiids</taxon>
        <taxon>Lamiales</taxon>
        <taxon>Orobanchaceae</taxon>
        <taxon>Rehmannieae</taxon>
        <taxon>Rehmannia</taxon>
    </lineage>
</organism>
<dbReference type="SUPFAM" id="SSF53756">
    <property type="entry name" value="UDP-Glycosyltransferase/glycogen phosphorylase"/>
    <property type="match status" value="1"/>
</dbReference>
<accession>A0ABR0VSY2</accession>
<comment type="similarity">
    <text evidence="1">Belongs to the UDP-glycosyltransferase family.</text>
</comment>
<evidence type="ECO:0008006" key="5">
    <source>
        <dbReference type="Google" id="ProtNLM"/>
    </source>
</evidence>
<evidence type="ECO:0000313" key="3">
    <source>
        <dbReference type="EMBL" id="KAK6138362.1"/>
    </source>
</evidence>
<dbReference type="CDD" id="cd03784">
    <property type="entry name" value="GT1_Gtf-like"/>
    <property type="match status" value="1"/>
</dbReference>
<dbReference type="InterPro" id="IPR002213">
    <property type="entry name" value="UDP_glucos_trans"/>
</dbReference>
<dbReference type="Gene3D" id="3.40.50.2000">
    <property type="entry name" value="Glycogen Phosphorylase B"/>
    <property type="match status" value="2"/>
</dbReference>
<dbReference type="EMBL" id="JABTTQ020000736">
    <property type="protein sequence ID" value="KAK6138362.1"/>
    <property type="molecule type" value="Genomic_DNA"/>
</dbReference>